<dbReference type="InterPro" id="IPR008972">
    <property type="entry name" value="Cupredoxin"/>
</dbReference>
<gene>
    <name evidence="9" type="primary">LOC101508080</name>
</gene>
<dbReference type="GeneID" id="101508080"/>
<dbReference type="Pfam" id="PF02298">
    <property type="entry name" value="Cu_bind_like"/>
    <property type="match status" value="1"/>
</dbReference>
<organism evidence="8 9">
    <name type="scientific">Cicer arietinum</name>
    <name type="common">Chickpea</name>
    <name type="synonym">Garbanzo</name>
    <dbReference type="NCBI Taxonomy" id="3827"/>
    <lineage>
        <taxon>Eukaryota</taxon>
        <taxon>Viridiplantae</taxon>
        <taxon>Streptophyta</taxon>
        <taxon>Embryophyta</taxon>
        <taxon>Tracheophyta</taxon>
        <taxon>Spermatophyta</taxon>
        <taxon>Magnoliopsida</taxon>
        <taxon>eudicotyledons</taxon>
        <taxon>Gunneridae</taxon>
        <taxon>Pentapetalae</taxon>
        <taxon>rosids</taxon>
        <taxon>fabids</taxon>
        <taxon>Fabales</taxon>
        <taxon>Fabaceae</taxon>
        <taxon>Papilionoideae</taxon>
        <taxon>50 kb inversion clade</taxon>
        <taxon>NPAAA clade</taxon>
        <taxon>Hologalegina</taxon>
        <taxon>IRL clade</taxon>
        <taxon>Cicereae</taxon>
        <taxon>Cicer</taxon>
    </lineage>
</organism>
<dbReference type="GO" id="GO:0046872">
    <property type="term" value="F:metal ion binding"/>
    <property type="evidence" value="ECO:0007669"/>
    <property type="project" value="UniProtKB-KW"/>
</dbReference>
<proteinExistence type="predicted"/>
<reference evidence="9" key="2">
    <citation type="submission" date="2025-08" db="UniProtKB">
        <authorList>
            <consortium name="RefSeq"/>
        </authorList>
    </citation>
    <scope>IDENTIFICATION</scope>
    <source>
        <tissue evidence="9">Etiolated seedlings</tissue>
    </source>
</reference>
<dbReference type="InterPro" id="IPR028871">
    <property type="entry name" value="BlueCu_1_BS"/>
</dbReference>
<sequence length="126" mass="13978">MGERRDNGASIIVMVLFSMFVFHCKKIDADTYTVGDESGWTFDVQNWPSGKTFKEGDILVFNYTPEVHNVVRVNEYGYNSCVALGGSKFYESGADRITLAKGPNYFICSIPGHCNSGMMKIALNAN</sequence>
<dbReference type="eggNOG" id="ENOG502SQRV">
    <property type="taxonomic scope" value="Eukaryota"/>
</dbReference>
<dbReference type="CDD" id="cd11013">
    <property type="entry name" value="Plantacyanin"/>
    <property type="match status" value="1"/>
</dbReference>
<evidence type="ECO:0000256" key="1">
    <source>
        <dbReference type="ARBA" id="ARBA00022723"/>
    </source>
</evidence>
<dbReference type="KEGG" id="cam:101508080"/>
<dbReference type="Proteomes" id="UP000087171">
    <property type="component" value="Chromosome Ca1"/>
</dbReference>
<evidence type="ECO:0000256" key="5">
    <source>
        <dbReference type="ARBA" id="ARBA00082491"/>
    </source>
</evidence>
<evidence type="ECO:0000259" key="7">
    <source>
        <dbReference type="PROSITE" id="PS51485"/>
    </source>
</evidence>
<keyword evidence="1" id="KW-0479">Metal-binding</keyword>
<keyword evidence="6" id="KW-1133">Transmembrane helix</keyword>
<dbReference type="SUPFAM" id="SSF49503">
    <property type="entry name" value="Cupredoxins"/>
    <property type="match status" value="1"/>
</dbReference>
<keyword evidence="2" id="KW-0186">Copper</keyword>
<dbReference type="FunFam" id="2.60.40.420:FF:000013">
    <property type="entry name" value="basic blue protein-like"/>
    <property type="match status" value="1"/>
</dbReference>
<dbReference type="PROSITE" id="PS51485">
    <property type="entry name" value="PHYTOCYANIN"/>
    <property type="match status" value="1"/>
</dbReference>
<dbReference type="STRING" id="3827.A0A1S2XGR6"/>
<dbReference type="PANTHER" id="PTHR33021:SF341">
    <property type="entry name" value="BASIC BLUE PROTEIN-LIKE"/>
    <property type="match status" value="1"/>
</dbReference>
<reference evidence="8" key="1">
    <citation type="journal article" date="2013" name="Nat. Biotechnol.">
        <title>Draft genome sequence of chickpea (Cicer arietinum) provides a resource for trait improvement.</title>
        <authorList>
            <person name="Varshney R.K."/>
            <person name="Song C."/>
            <person name="Saxena R.K."/>
            <person name="Azam S."/>
            <person name="Yu S."/>
            <person name="Sharpe A.G."/>
            <person name="Cannon S."/>
            <person name="Baek J."/>
            <person name="Rosen B.D."/>
            <person name="Tar'an B."/>
            <person name="Millan T."/>
            <person name="Zhang X."/>
            <person name="Ramsay L.D."/>
            <person name="Iwata A."/>
            <person name="Wang Y."/>
            <person name="Nelson W."/>
            <person name="Farmer A.D."/>
            <person name="Gaur P.M."/>
            <person name="Soderlund C."/>
            <person name="Penmetsa R.V."/>
            <person name="Xu C."/>
            <person name="Bharti A.K."/>
            <person name="He W."/>
            <person name="Winter P."/>
            <person name="Zhao S."/>
            <person name="Hane J.K."/>
            <person name="Carrasquilla-Garcia N."/>
            <person name="Condie J.A."/>
            <person name="Upadhyaya H.D."/>
            <person name="Luo M.C."/>
            <person name="Thudi M."/>
            <person name="Gowda C.L."/>
            <person name="Singh N.P."/>
            <person name="Lichtenzveig J."/>
            <person name="Gali K.K."/>
            <person name="Rubio J."/>
            <person name="Nadarajan N."/>
            <person name="Dolezel J."/>
            <person name="Bansal K.C."/>
            <person name="Xu X."/>
            <person name="Edwards D."/>
            <person name="Zhang G."/>
            <person name="Kahl G."/>
            <person name="Gil J."/>
            <person name="Singh K.B."/>
            <person name="Datta S.K."/>
            <person name="Jackson S.A."/>
            <person name="Wang J."/>
            <person name="Cook D.R."/>
        </authorList>
    </citation>
    <scope>NUCLEOTIDE SEQUENCE [LARGE SCALE GENOMIC DNA]</scope>
    <source>
        <strain evidence="8">cv. CDC Frontier</strain>
    </source>
</reference>
<dbReference type="GO" id="GO:0009055">
    <property type="term" value="F:electron transfer activity"/>
    <property type="evidence" value="ECO:0007669"/>
    <property type="project" value="InterPro"/>
</dbReference>
<evidence type="ECO:0000313" key="8">
    <source>
        <dbReference type="Proteomes" id="UP000087171"/>
    </source>
</evidence>
<keyword evidence="6" id="KW-0472">Membrane</keyword>
<dbReference type="OrthoDB" id="2011645at2759"/>
<dbReference type="PaxDb" id="3827-XP_004488137.1"/>
<evidence type="ECO:0000313" key="9">
    <source>
        <dbReference type="RefSeq" id="XP_004488137.1"/>
    </source>
</evidence>
<dbReference type="GO" id="GO:0005886">
    <property type="term" value="C:plasma membrane"/>
    <property type="evidence" value="ECO:0007669"/>
    <property type="project" value="TreeGrafter"/>
</dbReference>
<dbReference type="RefSeq" id="XP_004488137.1">
    <property type="nucleotide sequence ID" value="XM_004488080.3"/>
</dbReference>
<evidence type="ECO:0000256" key="4">
    <source>
        <dbReference type="ARBA" id="ARBA00071970"/>
    </source>
</evidence>
<feature type="domain" description="Phytocyanin" evidence="7">
    <location>
        <begin position="30"/>
        <end position="126"/>
    </location>
</feature>
<protein>
    <recommendedName>
        <fullName evidence="4">Basic blue protein</fullName>
    </recommendedName>
    <alternativeName>
        <fullName evidence="5">Plantacyanin</fullName>
    </alternativeName>
</protein>
<keyword evidence="6" id="KW-0812">Transmembrane</keyword>
<evidence type="ECO:0000256" key="3">
    <source>
        <dbReference type="ARBA" id="ARBA00023157"/>
    </source>
</evidence>
<accession>A0A1S2XGR6</accession>
<name>A0A1S2XGR6_CICAR</name>
<keyword evidence="8" id="KW-1185">Reference proteome</keyword>
<dbReference type="InterPro" id="IPR003245">
    <property type="entry name" value="Phytocyanin_dom"/>
</dbReference>
<dbReference type="InterPro" id="IPR039391">
    <property type="entry name" value="Phytocyanin-like"/>
</dbReference>
<dbReference type="Gene3D" id="2.60.40.420">
    <property type="entry name" value="Cupredoxins - blue copper proteins"/>
    <property type="match status" value="1"/>
</dbReference>
<evidence type="ECO:0000256" key="6">
    <source>
        <dbReference type="SAM" id="Phobius"/>
    </source>
</evidence>
<dbReference type="PANTHER" id="PTHR33021">
    <property type="entry name" value="BLUE COPPER PROTEIN"/>
    <property type="match status" value="1"/>
</dbReference>
<evidence type="ECO:0000256" key="2">
    <source>
        <dbReference type="ARBA" id="ARBA00023008"/>
    </source>
</evidence>
<dbReference type="AlphaFoldDB" id="A0A1S2XGR6"/>
<dbReference type="InterPro" id="IPR041844">
    <property type="entry name" value="Plantacyanin"/>
</dbReference>
<feature type="transmembrane region" description="Helical" evidence="6">
    <location>
        <begin position="7"/>
        <end position="23"/>
    </location>
</feature>
<dbReference type="PROSITE" id="PS00196">
    <property type="entry name" value="COPPER_BLUE"/>
    <property type="match status" value="1"/>
</dbReference>
<keyword evidence="3" id="KW-1015">Disulfide bond</keyword>